<keyword evidence="1" id="KW-1185">Reference proteome</keyword>
<dbReference type="AlphaFoldDB" id="A0A0M3HX51"/>
<reference evidence="2" key="1">
    <citation type="submission" date="2017-02" db="UniProtKB">
        <authorList>
            <consortium name="WormBaseParasite"/>
        </authorList>
    </citation>
    <scope>IDENTIFICATION</scope>
</reference>
<evidence type="ECO:0000313" key="1">
    <source>
        <dbReference type="Proteomes" id="UP000036681"/>
    </source>
</evidence>
<organism evidence="1 2">
    <name type="scientific">Ascaris lumbricoides</name>
    <name type="common">Giant roundworm</name>
    <dbReference type="NCBI Taxonomy" id="6252"/>
    <lineage>
        <taxon>Eukaryota</taxon>
        <taxon>Metazoa</taxon>
        <taxon>Ecdysozoa</taxon>
        <taxon>Nematoda</taxon>
        <taxon>Chromadorea</taxon>
        <taxon>Rhabditida</taxon>
        <taxon>Spirurina</taxon>
        <taxon>Ascaridomorpha</taxon>
        <taxon>Ascaridoidea</taxon>
        <taxon>Ascarididae</taxon>
        <taxon>Ascaris</taxon>
    </lineage>
</organism>
<sequence length="94" mass="11388">MEKWWLNSIGKDADTLFKIIVQLEAFRHRSQTNDAQRRRSSCHCSKLSHSIHYCQLRNASLYHPPQILLRYPFFDRSPKYPSFLFQDKYVYLLH</sequence>
<evidence type="ECO:0000313" key="2">
    <source>
        <dbReference type="WBParaSite" id="ALUE_0000784101-mRNA-1"/>
    </source>
</evidence>
<protein>
    <submittedName>
        <fullName evidence="2">Ovule protein</fullName>
    </submittedName>
</protein>
<dbReference type="WBParaSite" id="ALUE_0000784101-mRNA-1">
    <property type="protein sequence ID" value="ALUE_0000784101-mRNA-1"/>
    <property type="gene ID" value="ALUE_0000784101"/>
</dbReference>
<proteinExistence type="predicted"/>
<dbReference type="Proteomes" id="UP000036681">
    <property type="component" value="Unplaced"/>
</dbReference>
<name>A0A0M3HX51_ASCLU</name>
<accession>A0A0M3HX51</accession>